<feature type="transmembrane region" description="Helical" evidence="6">
    <location>
        <begin position="365"/>
        <end position="384"/>
    </location>
</feature>
<feature type="transmembrane region" description="Helical" evidence="6">
    <location>
        <begin position="532"/>
        <end position="553"/>
    </location>
</feature>
<dbReference type="EMBL" id="CP098502">
    <property type="protein sequence ID" value="UTI66853.1"/>
    <property type="molecule type" value="Genomic_DNA"/>
</dbReference>
<dbReference type="InterPro" id="IPR004869">
    <property type="entry name" value="MMPL_dom"/>
</dbReference>
<feature type="transmembrane region" description="Helical" evidence="6">
    <location>
        <begin position="648"/>
        <end position="673"/>
    </location>
</feature>
<feature type="domain" description="SSD" evidence="7">
    <location>
        <begin position="204"/>
        <end position="329"/>
    </location>
</feature>
<keyword evidence="4 6" id="KW-1133">Transmembrane helix</keyword>
<accession>A0ABY5DZS6</accession>
<dbReference type="Pfam" id="PF03176">
    <property type="entry name" value="MMPL"/>
    <property type="match status" value="2"/>
</dbReference>
<evidence type="ECO:0000256" key="1">
    <source>
        <dbReference type="ARBA" id="ARBA00004651"/>
    </source>
</evidence>
<protein>
    <submittedName>
        <fullName evidence="8">MMPL family transporter</fullName>
    </submittedName>
</protein>
<feature type="transmembrane region" description="Helical" evidence="6">
    <location>
        <begin position="12"/>
        <end position="30"/>
    </location>
</feature>
<organism evidence="8 9">
    <name type="scientific">Paraconexibacter antarcticus</name>
    <dbReference type="NCBI Taxonomy" id="2949664"/>
    <lineage>
        <taxon>Bacteria</taxon>
        <taxon>Bacillati</taxon>
        <taxon>Actinomycetota</taxon>
        <taxon>Thermoleophilia</taxon>
        <taxon>Solirubrobacterales</taxon>
        <taxon>Paraconexibacteraceae</taxon>
        <taxon>Paraconexibacter</taxon>
    </lineage>
</organism>
<feature type="transmembrane region" description="Helical" evidence="6">
    <location>
        <begin position="179"/>
        <end position="198"/>
    </location>
</feature>
<feature type="transmembrane region" description="Helical" evidence="6">
    <location>
        <begin position="304"/>
        <end position="327"/>
    </location>
</feature>
<dbReference type="PROSITE" id="PS50156">
    <property type="entry name" value="SSD"/>
    <property type="match status" value="2"/>
</dbReference>
<evidence type="ECO:0000256" key="6">
    <source>
        <dbReference type="SAM" id="Phobius"/>
    </source>
</evidence>
<evidence type="ECO:0000313" key="9">
    <source>
        <dbReference type="Proteomes" id="UP001056035"/>
    </source>
</evidence>
<dbReference type="InterPro" id="IPR000731">
    <property type="entry name" value="SSD"/>
</dbReference>
<evidence type="ECO:0000256" key="3">
    <source>
        <dbReference type="ARBA" id="ARBA00022692"/>
    </source>
</evidence>
<feature type="transmembrane region" description="Helical" evidence="6">
    <location>
        <begin position="229"/>
        <end position="251"/>
    </location>
</feature>
<dbReference type="PANTHER" id="PTHR33406">
    <property type="entry name" value="MEMBRANE PROTEIN MJ1562-RELATED"/>
    <property type="match status" value="1"/>
</dbReference>
<comment type="subcellular location">
    <subcellularLocation>
        <location evidence="1">Cell membrane</location>
        <topology evidence="1">Multi-pass membrane protein</topology>
    </subcellularLocation>
</comment>
<keyword evidence="3 6" id="KW-0812">Transmembrane</keyword>
<feature type="transmembrane region" description="Helical" evidence="6">
    <location>
        <begin position="621"/>
        <end position="642"/>
    </location>
</feature>
<evidence type="ECO:0000256" key="5">
    <source>
        <dbReference type="ARBA" id="ARBA00023136"/>
    </source>
</evidence>
<dbReference type="PANTHER" id="PTHR33406:SF13">
    <property type="entry name" value="MEMBRANE PROTEIN YDFJ"/>
    <property type="match status" value="1"/>
</dbReference>
<sequence>MGRAGAWFVEHSRAVAVVWVVLVIGLGAFAPRVEKALSGAGWEASGSESVLVRNTVDREFGGLSSYGLSVVLHSPTATTADPAFRQTITRVEGILKGDSRVSTVVPPQPGASISRDGHTAIVAGGAGRDSNEMVRVADDLKGPLKAAGSGDVRVALTGASGLWSDFNKANLSAMLHSELVSWPVTMLILVLAFGALVAAGLPLMLTILGLVATAGSLYLMTLITPVSVWAMNFALMFALALGIDYALFFVVRYRAALFGEGRSPAEAAATTMDSAGKAILFSGVTVMVSLSAVMLVPSPAFRSMALGIMLSVVFVLAATLTLLPVVLARLGHRVNRMALPWAKTGEHRSARFEAWGRRLWKRPHVPAAVTVLVLLALAIPALSLNTGMPSIKVLPKGDSARVGYDLVQAGFGKGAPGTLQVIAPAGDAAAVATVAKADPNVVQVSPPQTSRDGRTVLLSVVPQTDPSAPATGATIDRLRRALPPGAKVGGAAAENHDLEHVLATTTPYAIGMVLALGFLLLLVALQAPLLAFLGVISNLLAVGAAFGVAKWIFQDGALHSLLGFESQGFLDAWGPIFFFAMIFAISMDYTLFLLSSAKEHWDRTGDPEEAMVGGLAHSGRVIFAAGGVMVAVFFTFALSGPLPPKEMGVILGIAVLLDAALIRLLLVPAILAITGRAAWWLPKPLERVLPKVRFGH</sequence>
<dbReference type="SUPFAM" id="SSF82866">
    <property type="entry name" value="Multidrug efflux transporter AcrB transmembrane domain"/>
    <property type="match status" value="2"/>
</dbReference>
<gene>
    <name evidence="8" type="ORF">NBH00_11735</name>
</gene>
<dbReference type="Proteomes" id="UP001056035">
    <property type="component" value="Chromosome"/>
</dbReference>
<dbReference type="InterPro" id="IPR050545">
    <property type="entry name" value="Mycobact_MmpL"/>
</dbReference>
<feature type="transmembrane region" description="Helical" evidence="6">
    <location>
        <begin position="508"/>
        <end position="525"/>
    </location>
</feature>
<name>A0ABY5DZS6_9ACTN</name>
<evidence type="ECO:0000259" key="7">
    <source>
        <dbReference type="PROSITE" id="PS50156"/>
    </source>
</evidence>
<reference evidence="8 9" key="1">
    <citation type="submission" date="2022-06" db="EMBL/GenBank/DDBJ databases">
        <title>Paraconexibacter antarcticus.</title>
        <authorList>
            <person name="Kim C.S."/>
        </authorList>
    </citation>
    <scope>NUCLEOTIDE SEQUENCE [LARGE SCALE GENOMIC DNA]</scope>
    <source>
        <strain evidence="8 9">02-257</strain>
    </source>
</reference>
<evidence type="ECO:0000313" key="8">
    <source>
        <dbReference type="EMBL" id="UTI66853.1"/>
    </source>
</evidence>
<keyword evidence="2" id="KW-1003">Cell membrane</keyword>
<evidence type="ECO:0000256" key="4">
    <source>
        <dbReference type="ARBA" id="ARBA00022989"/>
    </source>
</evidence>
<keyword evidence="5 6" id="KW-0472">Membrane</keyword>
<feature type="transmembrane region" description="Helical" evidence="6">
    <location>
        <begin position="573"/>
        <end position="594"/>
    </location>
</feature>
<proteinExistence type="predicted"/>
<feature type="transmembrane region" description="Helical" evidence="6">
    <location>
        <begin position="278"/>
        <end position="298"/>
    </location>
</feature>
<feature type="domain" description="SSD" evidence="7">
    <location>
        <begin position="530"/>
        <end position="673"/>
    </location>
</feature>
<keyword evidence="9" id="KW-1185">Reference proteome</keyword>
<evidence type="ECO:0000256" key="2">
    <source>
        <dbReference type="ARBA" id="ARBA00022475"/>
    </source>
</evidence>
<dbReference type="RefSeq" id="WP_254573508.1">
    <property type="nucleotide sequence ID" value="NZ_CP098502.1"/>
</dbReference>
<dbReference type="Gene3D" id="1.20.1640.10">
    <property type="entry name" value="Multidrug efflux transporter AcrB transmembrane domain"/>
    <property type="match status" value="2"/>
</dbReference>